<dbReference type="InterPro" id="IPR036888">
    <property type="entry name" value="DNA_integrity_DisA_N_sf"/>
</dbReference>
<comment type="similarity">
    <text evidence="10">Belongs to the adenylate cyclase family. DacA/CdaA subfamily.</text>
</comment>
<dbReference type="GO" id="GO:0005524">
    <property type="term" value="F:ATP binding"/>
    <property type="evidence" value="ECO:0007669"/>
    <property type="project" value="UniProtKB-UniRule"/>
</dbReference>
<evidence type="ECO:0000256" key="3">
    <source>
        <dbReference type="ARBA" id="ARBA00022679"/>
    </source>
</evidence>
<keyword evidence="6 10" id="KW-0547">Nucleotide-binding</keyword>
<evidence type="ECO:0000256" key="4">
    <source>
        <dbReference type="ARBA" id="ARBA00022692"/>
    </source>
</evidence>
<comment type="subunit">
    <text evidence="10">Probably a homodimer.</text>
</comment>
<dbReference type="PANTHER" id="PTHR34185:SF1">
    <property type="entry name" value="DIADENYLATE CYCLASE"/>
    <property type="match status" value="1"/>
</dbReference>
<dbReference type="PROSITE" id="PS51794">
    <property type="entry name" value="DAC"/>
    <property type="match status" value="1"/>
</dbReference>
<dbReference type="HAMAP" id="MF_01499">
    <property type="entry name" value="DacA"/>
    <property type="match status" value="1"/>
</dbReference>
<dbReference type="GO" id="GO:0004016">
    <property type="term" value="F:adenylate cyclase activity"/>
    <property type="evidence" value="ECO:0007669"/>
    <property type="project" value="UniProtKB-UniRule"/>
</dbReference>
<dbReference type="InterPro" id="IPR050338">
    <property type="entry name" value="DisA"/>
</dbReference>
<evidence type="ECO:0000256" key="5">
    <source>
        <dbReference type="ARBA" id="ARBA00022695"/>
    </source>
</evidence>
<evidence type="ECO:0000256" key="10">
    <source>
        <dbReference type="HAMAP-Rule" id="MF_01499"/>
    </source>
</evidence>
<evidence type="ECO:0000256" key="6">
    <source>
        <dbReference type="ARBA" id="ARBA00022741"/>
    </source>
</evidence>
<dbReference type="InterPro" id="IPR014046">
    <property type="entry name" value="C-di-AMP_synthase"/>
</dbReference>
<comment type="caution">
    <text evidence="10">Lacks conserved residue(s) required for the propagation of feature annotation.</text>
</comment>
<dbReference type="SUPFAM" id="SSF143597">
    <property type="entry name" value="YojJ-like"/>
    <property type="match status" value="1"/>
</dbReference>
<feature type="transmembrane region" description="Helical" evidence="10">
    <location>
        <begin position="58"/>
        <end position="79"/>
    </location>
</feature>
<evidence type="ECO:0000256" key="8">
    <source>
        <dbReference type="ARBA" id="ARBA00022989"/>
    </source>
</evidence>
<keyword evidence="7 10" id="KW-0067">ATP-binding</keyword>
<reference evidence="12" key="1">
    <citation type="submission" date="2010-05" db="EMBL/GenBank/DDBJ databases">
        <authorList>
            <person name="Genoscope - CEA"/>
        </authorList>
    </citation>
    <scope>NUCLEOTIDE SEQUENCE</scope>
</reference>
<proteinExistence type="inferred from homology"/>
<keyword evidence="9 10" id="KW-0472">Membrane</keyword>
<dbReference type="PIRSF" id="PIRSF004793">
    <property type="entry name" value="UCP004793"/>
    <property type="match status" value="1"/>
</dbReference>
<keyword evidence="3 10" id="KW-0808">Transferase</keyword>
<evidence type="ECO:0000259" key="11">
    <source>
        <dbReference type="PROSITE" id="PS51794"/>
    </source>
</evidence>
<name>F4MNB5_9BACT</name>
<sequence>MTIGFLEISFVDLLDILLVSFMMFQIYKLMKGSIAVKVFVGFLFLYLIYLLVKAMNMDLISTILGQFMGVGVLAAIILFQQEIRKFLLLLGKTTAINDIHLFRQVFSSWTQKEIGKTDMIPVIEAIKLLAASNTGALMVISRNSPLRFYADSGDLMNSMISKRLIMSIFNKLSPMHDGAVIIYSDKIIAARCILPVSERDDVPANFGLRHRAAVGMSEATESLILIVSEETGQISIAQNGILYENLSIKVLRQSVKEYFSDENPILEVESTQVEKEA</sequence>
<dbReference type="InterPro" id="IPR003390">
    <property type="entry name" value="DNA_integrity_scan_DisA_N"/>
</dbReference>
<dbReference type="GO" id="GO:0106408">
    <property type="term" value="F:diadenylate cyclase activity"/>
    <property type="evidence" value="ECO:0007669"/>
    <property type="project" value="UniProtKB-EC"/>
</dbReference>
<organism evidence="12">
    <name type="scientific">uncultured Cytophagia bacterium</name>
    <dbReference type="NCBI Taxonomy" id="768505"/>
    <lineage>
        <taxon>Bacteria</taxon>
        <taxon>Pseudomonadati</taxon>
        <taxon>Bacteroidota</taxon>
        <taxon>Cytophagia</taxon>
        <taxon>environmental samples</taxon>
    </lineage>
</organism>
<keyword evidence="8 10" id="KW-1133">Transmembrane helix</keyword>
<dbReference type="EC" id="2.7.7.85" evidence="10"/>
<dbReference type="InterPro" id="IPR045585">
    <property type="entry name" value="CdaA_N"/>
</dbReference>
<comment type="function">
    <text evidence="10">Catalyzes the condensation of 2 ATP molecules into cyclic di-AMP (c-di-AMP), a second messenger used to regulate differing processes in different bacteria.</text>
</comment>
<feature type="domain" description="DAC" evidence="11">
    <location>
        <begin position="80"/>
        <end position="248"/>
    </location>
</feature>
<accession>F4MNB5</accession>
<keyword evidence="5 10" id="KW-0548">Nucleotidyltransferase</keyword>
<dbReference type="GO" id="GO:0006171">
    <property type="term" value="P:cAMP biosynthetic process"/>
    <property type="evidence" value="ECO:0007669"/>
    <property type="project" value="InterPro"/>
</dbReference>
<evidence type="ECO:0000256" key="7">
    <source>
        <dbReference type="ARBA" id="ARBA00022840"/>
    </source>
</evidence>
<feature type="transmembrane region" description="Helical" evidence="10">
    <location>
        <begin position="6"/>
        <end position="27"/>
    </location>
</feature>
<dbReference type="Pfam" id="PF19293">
    <property type="entry name" value="CdaA_N"/>
    <property type="match status" value="1"/>
</dbReference>
<dbReference type="Pfam" id="PF02457">
    <property type="entry name" value="DAC"/>
    <property type="match status" value="1"/>
</dbReference>
<evidence type="ECO:0000256" key="1">
    <source>
        <dbReference type="ARBA" id="ARBA00000877"/>
    </source>
</evidence>
<keyword evidence="4 10" id="KW-0812">Transmembrane</keyword>
<dbReference type="Gene3D" id="3.40.1700.10">
    <property type="entry name" value="DNA integrity scanning protein, DisA, N-terminal domain"/>
    <property type="match status" value="1"/>
</dbReference>
<reference evidence="12" key="2">
    <citation type="journal article" date="2012" name="Environ. Microbiol.">
        <title>Genomic content of uncultured Bacteroidetes from contrasting oceanic provinces in the North Atlantic Ocean.</title>
        <authorList>
            <person name="Gomez-Pereira P.R."/>
            <person name="Schuler M."/>
            <person name="Fuchs B.M."/>
            <person name="Bennke C."/>
            <person name="Teeling H."/>
            <person name="Waldmann J."/>
            <person name="Richter M."/>
            <person name="Barbe V."/>
            <person name="Bataille E."/>
            <person name="Glockner F.O."/>
            <person name="Amann R."/>
        </authorList>
    </citation>
    <scope>NUCLEOTIDE SEQUENCE</scope>
</reference>
<gene>
    <name evidence="10" type="primary">dacA</name>
    <name evidence="12" type="ORF">S18_1001_0027</name>
</gene>
<dbReference type="NCBIfam" id="TIGR00159">
    <property type="entry name" value="diadenylate cyclase CdaA"/>
    <property type="match status" value="1"/>
</dbReference>
<comment type="catalytic activity">
    <reaction evidence="1 10">
        <text>2 ATP = 3',3'-c-di-AMP + 2 diphosphate</text>
        <dbReference type="Rhea" id="RHEA:35655"/>
        <dbReference type="ChEBI" id="CHEBI:30616"/>
        <dbReference type="ChEBI" id="CHEBI:33019"/>
        <dbReference type="ChEBI" id="CHEBI:71500"/>
        <dbReference type="EC" id="2.7.7.85"/>
    </reaction>
</comment>
<dbReference type="PANTHER" id="PTHR34185">
    <property type="entry name" value="DIADENYLATE CYCLASE"/>
    <property type="match status" value="1"/>
</dbReference>
<evidence type="ECO:0000313" key="12">
    <source>
        <dbReference type="EMBL" id="CBL88150.1"/>
    </source>
</evidence>
<dbReference type="AlphaFoldDB" id="F4MNB5"/>
<keyword evidence="2 10" id="KW-1003">Cell membrane</keyword>
<protein>
    <recommendedName>
        <fullName evidence="10">Diadenylate cyclase</fullName>
        <shortName evidence="10">DAC</shortName>
        <ecNumber evidence="10">2.7.7.85</ecNumber>
    </recommendedName>
    <alternativeName>
        <fullName evidence="10">Cyclic-di-AMP synthase</fullName>
        <shortName evidence="10">c-di-AMP synthase</shortName>
    </alternativeName>
</protein>
<evidence type="ECO:0000256" key="2">
    <source>
        <dbReference type="ARBA" id="ARBA00022475"/>
    </source>
</evidence>
<evidence type="ECO:0000256" key="9">
    <source>
        <dbReference type="ARBA" id="ARBA00023136"/>
    </source>
</evidence>
<dbReference type="EMBL" id="FQ032830">
    <property type="protein sequence ID" value="CBL88150.1"/>
    <property type="molecule type" value="Genomic_DNA"/>
</dbReference>
<feature type="transmembrane region" description="Helical" evidence="10">
    <location>
        <begin position="34"/>
        <end position="52"/>
    </location>
</feature>
<dbReference type="InterPro" id="IPR034701">
    <property type="entry name" value="CdaA"/>
</dbReference>